<evidence type="ECO:0000259" key="2">
    <source>
        <dbReference type="Pfam" id="PF14501"/>
    </source>
</evidence>
<name>A0ABS6W8V6_9BIFI</name>
<dbReference type="GO" id="GO:0016301">
    <property type="term" value="F:kinase activity"/>
    <property type="evidence" value="ECO:0007669"/>
    <property type="project" value="UniProtKB-KW"/>
</dbReference>
<dbReference type="EMBL" id="JAHBBD010000003">
    <property type="protein sequence ID" value="MBW3082186.1"/>
    <property type="molecule type" value="Genomic_DNA"/>
</dbReference>
<feature type="transmembrane region" description="Helical" evidence="1">
    <location>
        <begin position="90"/>
        <end position="110"/>
    </location>
</feature>
<feature type="domain" description="Sensor histidine kinase NatK-like C-terminal" evidence="2">
    <location>
        <begin position="326"/>
        <end position="430"/>
    </location>
</feature>
<keyword evidence="1" id="KW-0812">Transmembrane</keyword>
<dbReference type="Proteomes" id="UP000812844">
    <property type="component" value="Unassembled WGS sequence"/>
</dbReference>
<keyword evidence="3" id="KW-0808">Transferase</keyword>
<evidence type="ECO:0000313" key="3">
    <source>
        <dbReference type="EMBL" id="MBW3082186.1"/>
    </source>
</evidence>
<feature type="transmembrane region" description="Helical" evidence="1">
    <location>
        <begin position="194"/>
        <end position="213"/>
    </location>
</feature>
<evidence type="ECO:0000256" key="1">
    <source>
        <dbReference type="SAM" id="Phobius"/>
    </source>
</evidence>
<feature type="transmembrane region" description="Helical" evidence="1">
    <location>
        <begin position="31"/>
        <end position="51"/>
    </location>
</feature>
<feature type="transmembrane region" description="Helical" evidence="1">
    <location>
        <begin position="57"/>
        <end position="78"/>
    </location>
</feature>
<dbReference type="Pfam" id="PF14501">
    <property type="entry name" value="HATPase_c_5"/>
    <property type="match status" value="1"/>
</dbReference>
<keyword evidence="1" id="KW-0472">Membrane</keyword>
<evidence type="ECO:0000313" key="4">
    <source>
        <dbReference type="Proteomes" id="UP000812844"/>
    </source>
</evidence>
<keyword evidence="3" id="KW-0418">Kinase</keyword>
<gene>
    <name evidence="3" type="ORF">KIH73_02110</name>
</gene>
<keyword evidence="1" id="KW-1133">Transmembrane helix</keyword>
<protein>
    <submittedName>
        <fullName evidence="3">Sensor histidine kinase</fullName>
    </submittedName>
</protein>
<comment type="caution">
    <text evidence="3">The sequence shown here is derived from an EMBL/GenBank/DDBJ whole genome shotgun (WGS) entry which is preliminary data.</text>
</comment>
<dbReference type="CDD" id="cd16935">
    <property type="entry name" value="HATPase_AgrC-ComD-like"/>
    <property type="match status" value="1"/>
</dbReference>
<organism evidence="3 4">
    <name type="scientific">Bifidobacterium phasiani</name>
    <dbReference type="NCBI Taxonomy" id="2834431"/>
    <lineage>
        <taxon>Bacteria</taxon>
        <taxon>Bacillati</taxon>
        <taxon>Actinomycetota</taxon>
        <taxon>Actinomycetes</taxon>
        <taxon>Bifidobacteriales</taxon>
        <taxon>Bifidobacteriaceae</taxon>
        <taxon>Bifidobacterium</taxon>
    </lineage>
</organism>
<feature type="transmembrane region" description="Helical" evidence="1">
    <location>
        <begin position="6"/>
        <end position="24"/>
    </location>
</feature>
<keyword evidence="4" id="KW-1185">Reference proteome</keyword>
<feature type="transmembrane region" description="Helical" evidence="1">
    <location>
        <begin position="130"/>
        <end position="149"/>
    </location>
</feature>
<reference evidence="3 4" key="1">
    <citation type="submission" date="2021-05" db="EMBL/GenBank/DDBJ databases">
        <title>Phylogenetic classification of ten novel species belonging to the genus Bifidobacterium comprising B. colchicus sp. nov., B. abeli sp. nov., B. bicoloris sp. nov., B. guerezis sp. nov., B. rosaliae sp. nov., B. santillanensis sp. nov., B. argentati sp. nov., B. amazzoni sp. nov., B. pluviali sp. nov., and B. pinnaculum sp. nov.</title>
        <authorList>
            <person name="Lugli G.A."/>
            <person name="Ruiz Garcia L."/>
            <person name="Margolles A."/>
            <person name="Ventura M."/>
        </authorList>
    </citation>
    <scope>NUCLEOTIDE SEQUENCE [LARGE SCALE GENOMIC DNA]</scope>
    <source>
        <strain evidence="3 4">6T3</strain>
    </source>
</reference>
<feature type="transmembrane region" description="Helical" evidence="1">
    <location>
        <begin position="161"/>
        <end position="182"/>
    </location>
</feature>
<sequence length="432" mass="48584">MPSFILFPLTFVCGTLVFCLHVEWRRSWRILAIPAFVIVCGLIYDPLTIWADSVENVSSLLVRALYYICCSVMFVAILRCCTRLTWLESLVTVVAGYAVQHLAVDVYALIDDTGWAQRNPDGPLERFMTKFLGVFIIVYALTYACIGRRRVVDDGKIRNRLVWVLVCAGILLFVITFSMLVVEDRSLETRLVGHIYDAICVALMLAVLMLVAANDRLYGDLAALRQTEQLARQHYEIARENIDLINIRCHDIRKSISRMADNRADTTTGDLLRQVEGNIRIYDSIFHTGNEYLDVLLTEKGLYCSGNAITFTCVADGRRLGFMDDTDVFELFSNILDNAIESAARMQEPGKRVVNLGVEANGGLLVIRSENYYPDTDVPKFSDGMPVTTKTDHRQHGFGTRSIAWQARKYNGEASFQASDGVYTVTVVVPIP</sequence>
<accession>A0ABS6W8V6</accession>
<dbReference type="InterPro" id="IPR032834">
    <property type="entry name" value="NatK-like_C"/>
</dbReference>
<dbReference type="RefSeq" id="WP_219080067.1">
    <property type="nucleotide sequence ID" value="NZ_JAHBBD010000003.1"/>
</dbReference>
<proteinExistence type="predicted"/>